<dbReference type="EMBL" id="JTDE01003910">
    <property type="protein sequence ID" value="KAF7255507.1"/>
    <property type="molecule type" value="Genomic_DNA"/>
</dbReference>
<name>A0A8S9YX77_9TREM</name>
<accession>A0A8S9YX77</accession>
<keyword evidence="1" id="KW-0812">Transmembrane</keyword>
<organism evidence="2 3">
    <name type="scientific">Paragonimus skrjabini miyazakii</name>
    <dbReference type="NCBI Taxonomy" id="59628"/>
    <lineage>
        <taxon>Eukaryota</taxon>
        <taxon>Metazoa</taxon>
        <taxon>Spiralia</taxon>
        <taxon>Lophotrochozoa</taxon>
        <taxon>Platyhelminthes</taxon>
        <taxon>Trematoda</taxon>
        <taxon>Digenea</taxon>
        <taxon>Plagiorchiida</taxon>
        <taxon>Troglotremata</taxon>
        <taxon>Troglotrematidae</taxon>
        <taxon>Paragonimus</taxon>
    </lineage>
</organism>
<keyword evidence="1" id="KW-1133">Transmembrane helix</keyword>
<dbReference type="Proteomes" id="UP000822476">
    <property type="component" value="Unassembled WGS sequence"/>
</dbReference>
<protein>
    <submittedName>
        <fullName evidence="2">Uncharacterized protein</fullName>
    </submittedName>
</protein>
<feature type="transmembrane region" description="Helical" evidence="1">
    <location>
        <begin position="20"/>
        <end position="39"/>
    </location>
</feature>
<dbReference type="AlphaFoldDB" id="A0A8S9YX77"/>
<keyword evidence="3" id="KW-1185">Reference proteome</keyword>
<comment type="caution">
    <text evidence="2">The sequence shown here is derived from an EMBL/GenBank/DDBJ whole genome shotgun (WGS) entry which is preliminary data.</text>
</comment>
<gene>
    <name evidence="2" type="ORF">EG68_07646</name>
</gene>
<keyword evidence="1" id="KW-0472">Membrane</keyword>
<evidence type="ECO:0000313" key="2">
    <source>
        <dbReference type="EMBL" id="KAF7255507.1"/>
    </source>
</evidence>
<proteinExistence type="predicted"/>
<evidence type="ECO:0000256" key="1">
    <source>
        <dbReference type="SAM" id="Phobius"/>
    </source>
</evidence>
<evidence type="ECO:0000313" key="3">
    <source>
        <dbReference type="Proteomes" id="UP000822476"/>
    </source>
</evidence>
<reference evidence="2" key="1">
    <citation type="submission" date="2019-07" db="EMBL/GenBank/DDBJ databases">
        <title>Annotation for the trematode Paragonimus miyazaki's.</title>
        <authorList>
            <person name="Choi Y.-J."/>
        </authorList>
    </citation>
    <scope>NUCLEOTIDE SEQUENCE</scope>
    <source>
        <strain evidence="2">Japan</strain>
    </source>
</reference>
<sequence length="42" mass="4970">MEMCAFSTTFNSFLDRIMLSFSWLMYFSLFILYLTNGLLTSL</sequence>